<gene>
    <name evidence="3" type="ORF">NP233_g11862</name>
</gene>
<comment type="caution">
    <text evidence="3">The sequence shown here is derived from an EMBL/GenBank/DDBJ whole genome shotgun (WGS) entry which is preliminary data.</text>
</comment>
<evidence type="ECO:0000256" key="2">
    <source>
        <dbReference type="SAM" id="MobiDB-lite"/>
    </source>
</evidence>
<protein>
    <submittedName>
        <fullName evidence="3">Uncharacterized protein</fullName>
    </submittedName>
</protein>
<dbReference type="AlphaFoldDB" id="A0AAD5YQI3"/>
<sequence>MPPSPSKRSTRSQQTVASRPAVRKPYRCRKCPDNPLLKDCPTHGKKNQKETAPKRRGRAPKGRPPSPDPVPVPTEVSPTSQTETPAADAMAIDDYNIDPRLRGLQADGTQMASPSPASGEAVDDPRTANVLPTIQDSPPPPSIVAPNGTARNNGARSIDDNDGSSDWEDDDDDDDEGPKSGAPHGFIEGVMRGNHEFRGLKRTIALRPPSKSSAHASKRFARVIRQILTRIENLAVETGCWVYLAAQHATAVTPFIHYASPRLQAEAGPELDVIHTNFSIIMKTLVTSRRREAMELMLELEEQKDKLESAQKEADIARRDAEIQREEIGKRDVVIAELMTRLGIQPDQA</sequence>
<feature type="compositionally biased region" description="Pro residues" evidence="2">
    <location>
        <begin position="62"/>
        <end position="72"/>
    </location>
</feature>
<feature type="region of interest" description="Disordered" evidence="2">
    <location>
        <begin position="1"/>
        <end position="188"/>
    </location>
</feature>
<evidence type="ECO:0000313" key="3">
    <source>
        <dbReference type="EMBL" id="KAJ3556944.1"/>
    </source>
</evidence>
<keyword evidence="4" id="KW-1185">Reference proteome</keyword>
<evidence type="ECO:0000313" key="4">
    <source>
        <dbReference type="Proteomes" id="UP001213000"/>
    </source>
</evidence>
<dbReference type="EMBL" id="JANIEX010001530">
    <property type="protein sequence ID" value="KAJ3556944.1"/>
    <property type="molecule type" value="Genomic_DNA"/>
</dbReference>
<feature type="compositionally biased region" description="Acidic residues" evidence="2">
    <location>
        <begin position="160"/>
        <end position="176"/>
    </location>
</feature>
<feature type="compositionally biased region" description="Low complexity" evidence="2">
    <location>
        <begin position="73"/>
        <end position="82"/>
    </location>
</feature>
<feature type="compositionally biased region" description="Polar residues" evidence="2">
    <location>
        <begin position="107"/>
        <end position="116"/>
    </location>
</feature>
<feature type="coiled-coil region" evidence="1">
    <location>
        <begin position="290"/>
        <end position="327"/>
    </location>
</feature>
<proteinExistence type="predicted"/>
<evidence type="ECO:0000256" key="1">
    <source>
        <dbReference type="SAM" id="Coils"/>
    </source>
</evidence>
<name>A0AAD5YQI3_9AGAR</name>
<organism evidence="3 4">
    <name type="scientific">Leucocoprinus birnbaumii</name>
    <dbReference type="NCBI Taxonomy" id="56174"/>
    <lineage>
        <taxon>Eukaryota</taxon>
        <taxon>Fungi</taxon>
        <taxon>Dikarya</taxon>
        <taxon>Basidiomycota</taxon>
        <taxon>Agaricomycotina</taxon>
        <taxon>Agaricomycetes</taxon>
        <taxon>Agaricomycetidae</taxon>
        <taxon>Agaricales</taxon>
        <taxon>Agaricineae</taxon>
        <taxon>Agaricaceae</taxon>
        <taxon>Leucocoprinus</taxon>
    </lineage>
</organism>
<dbReference type="Proteomes" id="UP001213000">
    <property type="component" value="Unassembled WGS sequence"/>
</dbReference>
<keyword evidence="1" id="KW-0175">Coiled coil</keyword>
<accession>A0AAD5YQI3</accession>
<reference evidence="3" key="1">
    <citation type="submission" date="2022-07" db="EMBL/GenBank/DDBJ databases">
        <title>Genome Sequence of Leucocoprinus birnbaumii.</title>
        <authorList>
            <person name="Buettner E."/>
        </authorList>
    </citation>
    <scope>NUCLEOTIDE SEQUENCE</scope>
    <source>
        <strain evidence="3">VT141</strain>
    </source>
</reference>